<feature type="signal peptide" evidence="1">
    <location>
        <begin position="1"/>
        <end position="25"/>
    </location>
</feature>
<dbReference type="Proteomes" id="UP001198571">
    <property type="component" value="Unassembled WGS sequence"/>
</dbReference>
<evidence type="ECO:0000256" key="1">
    <source>
        <dbReference type="SAM" id="SignalP"/>
    </source>
</evidence>
<name>A0ABS8CQS5_9RHOB</name>
<organism evidence="2 3">
    <name type="scientific">Pseudogemmobacter faecipullorum</name>
    <dbReference type="NCBI Taxonomy" id="2755041"/>
    <lineage>
        <taxon>Bacteria</taxon>
        <taxon>Pseudomonadati</taxon>
        <taxon>Pseudomonadota</taxon>
        <taxon>Alphaproteobacteria</taxon>
        <taxon>Rhodobacterales</taxon>
        <taxon>Paracoccaceae</taxon>
        <taxon>Pseudogemmobacter</taxon>
    </lineage>
</organism>
<reference evidence="2 3" key="1">
    <citation type="submission" date="2020-07" db="EMBL/GenBank/DDBJ databases">
        <title>Pseudogemmobacter sp. nov., isolated from poultry manure in Taiwan.</title>
        <authorList>
            <person name="Lin S.-Y."/>
            <person name="Tang Y.-S."/>
            <person name="Young C.-C."/>
        </authorList>
    </citation>
    <scope>NUCLEOTIDE SEQUENCE [LARGE SCALE GENOMIC DNA]</scope>
    <source>
        <strain evidence="2 3">CC-YST710</strain>
    </source>
</reference>
<dbReference type="EMBL" id="JACDXX010000019">
    <property type="protein sequence ID" value="MCB5411719.1"/>
    <property type="molecule type" value="Genomic_DNA"/>
</dbReference>
<feature type="chain" id="PRO_5046072865" evidence="1">
    <location>
        <begin position="26"/>
        <end position="146"/>
    </location>
</feature>
<keyword evidence="3" id="KW-1185">Reference proteome</keyword>
<proteinExistence type="predicted"/>
<protein>
    <submittedName>
        <fullName evidence="2">Uncharacterized protein</fullName>
    </submittedName>
</protein>
<evidence type="ECO:0000313" key="3">
    <source>
        <dbReference type="Proteomes" id="UP001198571"/>
    </source>
</evidence>
<accession>A0ABS8CQS5</accession>
<sequence length="146" mass="15348">MKSYLKTTMTAFAFVASASTAMAQAADGCLVEQAAKAALDREIQLIKATATDVEATFNGPDGCIDGSIFNDFDLSMAIPDLAGMLTSISTNFIQDAIQNAKNKVCKQINDQIQDVVGNASGAVSTFNSGLSDELRGVLDNGWDISL</sequence>
<gene>
    <name evidence="2" type="ORF">H0485_17135</name>
</gene>
<evidence type="ECO:0000313" key="2">
    <source>
        <dbReference type="EMBL" id="MCB5411719.1"/>
    </source>
</evidence>
<comment type="caution">
    <text evidence="2">The sequence shown here is derived from an EMBL/GenBank/DDBJ whole genome shotgun (WGS) entry which is preliminary data.</text>
</comment>
<keyword evidence="1" id="KW-0732">Signal</keyword>
<dbReference type="RefSeq" id="WP_226937170.1">
    <property type="nucleotide sequence ID" value="NZ_JACDXX010000019.1"/>
</dbReference>